<comment type="caution">
    <text evidence="7">The sequence shown here is derived from an EMBL/GenBank/DDBJ whole genome shotgun (WGS) entry which is preliminary data.</text>
</comment>
<dbReference type="InterPro" id="IPR013783">
    <property type="entry name" value="Ig-like_fold"/>
</dbReference>
<accession>A0A9Q1H7G2</accession>
<dbReference type="GO" id="GO:0005911">
    <property type="term" value="C:cell-cell junction"/>
    <property type="evidence" value="ECO:0007669"/>
    <property type="project" value="TreeGrafter"/>
</dbReference>
<comment type="subcellular location">
    <subcellularLocation>
        <location evidence="1">Membrane</location>
        <topology evidence="1">Single-pass type I membrane protein</topology>
    </subcellularLocation>
</comment>
<reference evidence="7" key="1">
    <citation type="submission" date="2021-10" db="EMBL/GenBank/DDBJ databases">
        <title>Tropical sea cucumber genome reveals ecological adaptation and Cuvierian tubules defense mechanism.</title>
        <authorList>
            <person name="Chen T."/>
        </authorList>
    </citation>
    <scope>NUCLEOTIDE SEQUENCE</scope>
    <source>
        <strain evidence="7">Nanhai2018</strain>
        <tissue evidence="7">Muscle</tissue>
    </source>
</reference>
<sequence length="385" mass="44219">MTHIFRYSTSSPCVFIDPSSTIPSTHSHFAVLGQNVSLTCRLHPNVEHVVWTHGEEVMITYRRDNSLKSFFRVSPNKTLEIDLQQLQAELTILYAQYNDTGNYSCEQFFKEGTSKASRFYLQLQGYPRLSLETKTSKNSYFVVANCCVEFSWNAKEVFIIWAQQDIIIREGISKPTAQNMRFIDFCDHVDIRSSHNIYGKILTCLVPNKHNLSSWIQMNVTYPATVKILTSTAVKIRKGDEYIISCNSDGNPPPEPKLERKIDNTWRILPITPTAHSNFSTNNITWRFSLAKAYERVDGIYRCTAYNGIGTQSFTESVKVVYRSNRYEWYLDVSRYTRRVSDTLRTFSRSLRPFGNGSNLPDVCYNSATSGEETNTGKIYVGEDY</sequence>
<name>A0A9Q1H7G2_HOLLE</name>
<dbReference type="InterPro" id="IPR003599">
    <property type="entry name" value="Ig_sub"/>
</dbReference>
<dbReference type="InterPro" id="IPR007110">
    <property type="entry name" value="Ig-like_dom"/>
</dbReference>
<protein>
    <submittedName>
        <fullName evidence="7">Cell adhesion molecule 2</fullName>
    </submittedName>
</protein>
<dbReference type="AlphaFoldDB" id="A0A9Q1H7G2"/>
<evidence type="ECO:0000256" key="3">
    <source>
        <dbReference type="ARBA" id="ARBA00023157"/>
    </source>
</evidence>
<gene>
    <name evidence="7" type="ORF">HOLleu_22353</name>
</gene>
<evidence type="ECO:0000259" key="6">
    <source>
        <dbReference type="PROSITE" id="PS50835"/>
    </source>
</evidence>
<dbReference type="GO" id="GO:0050839">
    <property type="term" value="F:cell adhesion molecule binding"/>
    <property type="evidence" value="ECO:0007669"/>
    <property type="project" value="TreeGrafter"/>
</dbReference>
<keyword evidence="8" id="KW-1185">Reference proteome</keyword>
<dbReference type="GO" id="GO:0005886">
    <property type="term" value="C:plasma membrane"/>
    <property type="evidence" value="ECO:0007669"/>
    <property type="project" value="TreeGrafter"/>
</dbReference>
<keyword evidence="4" id="KW-0325">Glycoprotein</keyword>
<evidence type="ECO:0000256" key="2">
    <source>
        <dbReference type="ARBA" id="ARBA00023136"/>
    </source>
</evidence>
<dbReference type="EMBL" id="JAIZAY010000010">
    <property type="protein sequence ID" value="KAJ8035206.1"/>
    <property type="molecule type" value="Genomic_DNA"/>
</dbReference>
<feature type="domain" description="Ig-like" evidence="6">
    <location>
        <begin position="223"/>
        <end position="321"/>
    </location>
</feature>
<dbReference type="Proteomes" id="UP001152320">
    <property type="component" value="Chromosome 10"/>
</dbReference>
<dbReference type="Gene3D" id="2.60.40.10">
    <property type="entry name" value="Immunoglobulins"/>
    <property type="match status" value="2"/>
</dbReference>
<feature type="domain" description="Ig-like" evidence="6">
    <location>
        <begin position="18"/>
        <end position="105"/>
    </location>
</feature>
<keyword evidence="3" id="KW-1015">Disulfide bond</keyword>
<dbReference type="GO" id="GO:0098609">
    <property type="term" value="P:cell-cell adhesion"/>
    <property type="evidence" value="ECO:0007669"/>
    <property type="project" value="TreeGrafter"/>
</dbReference>
<dbReference type="SMART" id="SM00409">
    <property type="entry name" value="IG"/>
    <property type="match status" value="2"/>
</dbReference>
<dbReference type="PROSITE" id="PS50835">
    <property type="entry name" value="IG_LIKE"/>
    <property type="match status" value="2"/>
</dbReference>
<dbReference type="InterPro" id="IPR051275">
    <property type="entry name" value="Cell_adhesion_signaling"/>
</dbReference>
<evidence type="ECO:0000256" key="1">
    <source>
        <dbReference type="ARBA" id="ARBA00004479"/>
    </source>
</evidence>
<evidence type="ECO:0000313" key="8">
    <source>
        <dbReference type="Proteomes" id="UP001152320"/>
    </source>
</evidence>
<keyword evidence="2" id="KW-0472">Membrane</keyword>
<keyword evidence="5" id="KW-0393">Immunoglobulin domain</keyword>
<dbReference type="InterPro" id="IPR036179">
    <property type="entry name" value="Ig-like_dom_sf"/>
</dbReference>
<dbReference type="Pfam" id="PF13927">
    <property type="entry name" value="Ig_3"/>
    <property type="match status" value="1"/>
</dbReference>
<evidence type="ECO:0000313" key="7">
    <source>
        <dbReference type="EMBL" id="KAJ8035206.1"/>
    </source>
</evidence>
<evidence type="ECO:0000256" key="5">
    <source>
        <dbReference type="ARBA" id="ARBA00023319"/>
    </source>
</evidence>
<proteinExistence type="predicted"/>
<organism evidence="7 8">
    <name type="scientific">Holothuria leucospilota</name>
    <name type="common">Black long sea cucumber</name>
    <name type="synonym">Mertensiothuria leucospilota</name>
    <dbReference type="NCBI Taxonomy" id="206669"/>
    <lineage>
        <taxon>Eukaryota</taxon>
        <taxon>Metazoa</taxon>
        <taxon>Echinodermata</taxon>
        <taxon>Eleutherozoa</taxon>
        <taxon>Echinozoa</taxon>
        <taxon>Holothuroidea</taxon>
        <taxon>Aspidochirotacea</taxon>
        <taxon>Aspidochirotida</taxon>
        <taxon>Holothuriidae</taxon>
        <taxon>Holothuria</taxon>
    </lineage>
</organism>
<dbReference type="PANTHER" id="PTHR11640:SF31">
    <property type="entry name" value="IRREGULAR CHIASM C-ROUGHEST PROTEIN-RELATED"/>
    <property type="match status" value="1"/>
</dbReference>
<dbReference type="SUPFAM" id="SSF48726">
    <property type="entry name" value="Immunoglobulin"/>
    <property type="match status" value="2"/>
</dbReference>
<evidence type="ECO:0000256" key="4">
    <source>
        <dbReference type="ARBA" id="ARBA00023180"/>
    </source>
</evidence>
<dbReference type="PANTHER" id="PTHR11640">
    <property type="entry name" value="NEPHRIN"/>
    <property type="match status" value="1"/>
</dbReference>